<keyword evidence="2" id="KW-0520">NAD</keyword>
<dbReference type="GO" id="GO:0051287">
    <property type="term" value="F:NAD binding"/>
    <property type="evidence" value="ECO:0007669"/>
    <property type="project" value="InterPro"/>
</dbReference>
<sequence>MRDKARQEREEAGILSAELLGWLPRGACLVNAARGQHLDEAALLVALDEGRLAGAVLDVLATEPLPPDSPLWAHPAVRITPHVSSITDVPNGAAQIADNYRRLLAGRPLVNVADRSAGY</sequence>
<evidence type="ECO:0000313" key="4">
    <source>
        <dbReference type="EMBL" id="PNH01675.1"/>
    </source>
</evidence>
<evidence type="ECO:0000259" key="3">
    <source>
        <dbReference type="Pfam" id="PF02826"/>
    </source>
</evidence>
<dbReference type="PANTHER" id="PTHR43333:SF1">
    <property type="entry name" value="D-ISOMER SPECIFIC 2-HYDROXYACID DEHYDROGENASE NAD-BINDING DOMAIN-CONTAINING PROTEIN"/>
    <property type="match status" value="1"/>
</dbReference>
<proteinExistence type="predicted"/>
<dbReference type="AlphaFoldDB" id="A0A2J7ZN35"/>
<dbReference type="EMBL" id="PGGS01000822">
    <property type="protein sequence ID" value="PNH01675.1"/>
    <property type="molecule type" value="Genomic_DNA"/>
</dbReference>
<evidence type="ECO:0000256" key="2">
    <source>
        <dbReference type="ARBA" id="ARBA00023027"/>
    </source>
</evidence>
<comment type="caution">
    <text evidence="4">The sequence shown here is derived from an EMBL/GenBank/DDBJ whole genome shotgun (WGS) entry which is preliminary data.</text>
</comment>
<keyword evidence="4" id="KW-0670">Pyruvate</keyword>
<dbReference type="GO" id="GO:0016491">
    <property type="term" value="F:oxidoreductase activity"/>
    <property type="evidence" value="ECO:0007669"/>
    <property type="project" value="UniProtKB-KW"/>
</dbReference>
<accession>A0A2J7ZN35</accession>
<dbReference type="Gene3D" id="3.40.50.720">
    <property type="entry name" value="NAD(P)-binding Rossmann-like Domain"/>
    <property type="match status" value="2"/>
</dbReference>
<feature type="domain" description="D-isomer specific 2-hydroxyacid dehydrogenase NAD-binding" evidence="3">
    <location>
        <begin position="9"/>
        <end position="84"/>
    </location>
</feature>
<organism evidence="4 5">
    <name type="scientific">Tetrabaena socialis</name>
    <dbReference type="NCBI Taxonomy" id="47790"/>
    <lineage>
        <taxon>Eukaryota</taxon>
        <taxon>Viridiplantae</taxon>
        <taxon>Chlorophyta</taxon>
        <taxon>core chlorophytes</taxon>
        <taxon>Chlorophyceae</taxon>
        <taxon>CS clade</taxon>
        <taxon>Chlamydomonadales</taxon>
        <taxon>Tetrabaenaceae</taxon>
        <taxon>Tetrabaena</taxon>
    </lineage>
</organism>
<protein>
    <submittedName>
        <fullName evidence="4">Glyoxylate/hydroxypyruvate reductase A</fullName>
    </submittedName>
</protein>
<dbReference type="PANTHER" id="PTHR43333">
    <property type="entry name" value="2-HACID_DH_C DOMAIN-CONTAINING PROTEIN"/>
    <property type="match status" value="1"/>
</dbReference>
<dbReference type="InterPro" id="IPR029753">
    <property type="entry name" value="D-isomer_DH_CS"/>
</dbReference>
<evidence type="ECO:0000256" key="1">
    <source>
        <dbReference type="ARBA" id="ARBA00023002"/>
    </source>
</evidence>
<dbReference type="Proteomes" id="UP000236333">
    <property type="component" value="Unassembled WGS sequence"/>
</dbReference>
<dbReference type="InterPro" id="IPR036291">
    <property type="entry name" value="NAD(P)-bd_dom_sf"/>
</dbReference>
<keyword evidence="1" id="KW-0560">Oxidoreductase</keyword>
<dbReference type="SUPFAM" id="SSF51735">
    <property type="entry name" value="NAD(P)-binding Rossmann-fold domains"/>
    <property type="match status" value="1"/>
</dbReference>
<dbReference type="OrthoDB" id="298012at2759"/>
<keyword evidence="5" id="KW-1185">Reference proteome</keyword>
<gene>
    <name evidence="4" type="ORF">TSOC_012420</name>
</gene>
<name>A0A2J7ZN35_9CHLO</name>
<dbReference type="InterPro" id="IPR006140">
    <property type="entry name" value="D-isomer_DH_NAD-bd"/>
</dbReference>
<dbReference type="PROSITE" id="PS00671">
    <property type="entry name" value="D_2_HYDROXYACID_DH_3"/>
    <property type="match status" value="1"/>
</dbReference>
<evidence type="ECO:0000313" key="5">
    <source>
        <dbReference type="Proteomes" id="UP000236333"/>
    </source>
</evidence>
<dbReference type="Pfam" id="PF02826">
    <property type="entry name" value="2-Hacid_dh_C"/>
    <property type="match status" value="1"/>
</dbReference>
<reference evidence="4 5" key="1">
    <citation type="journal article" date="2017" name="Mol. Biol. Evol.">
        <title>The 4-celled Tetrabaena socialis nuclear genome reveals the essential components for genetic control of cell number at the origin of multicellularity in the volvocine lineage.</title>
        <authorList>
            <person name="Featherston J."/>
            <person name="Arakaki Y."/>
            <person name="Hanschen E.R."/>
            <person name="Ferris P.J."/>
            <person name="Michod R.E."/>
            <person name="Olson B.J.S.C."/>
            <person name="Nozaki H."/>
            <person name="Durand P.M."/>
        </authorList>
    </citation>
    <scope>NUCLEOTIDE SEQUENCE [LARGE SCALE GENOMIC DNA]</scope>
    <source>
        <strain evidence="4 5">NIES-571</strain>
    </source>
</reference>